<dbReference type="CDD" id="cd03399">
    <property type="entry name" value="SPFH_flotillin"/>
    <property type="match status" value="1"/>
</dbReference>
<dbReference type="AlphaFoldDB" id="A9UQ42"/>
<dbReference type="STRING" id="81824.A9UQ42"/>
<dbReference type="RefSeq" id="XP_001742744.1">
    <property type="nucleotide sequence ID" value="XM_001742692.1"/>
</dbReference>
<dbReference type="InterPro" id="IPR036013">
    <property type="entry name" value="Band_7/SPFH_dom_sf"/>
</dbReference>
<dbReference type="GeneID" id="5887352"/>
<protein>
    <recommendedName>
        <fullName evidence="6">Band 7 domain-containing protein</fullName>
    </recommendedName>
</protein>
<organism evidence="7 8">
    <name type="scientific">Monosiga brevicollis</name>
    <name type="common">Choanoflagellate</name>
    <dbReference type="NCBI Taxonomy" id="81824"/>
    <lineage>
        <taxon>Eukaryota</taxon>
        <taxon>Choanoflagellata</taxon>
        <taxon>Craspedida</taxon>
        <taxon>Salpingoecidae</taxon>
        <taxon>Monosiga</taxon>
    </lineage>
</organism>
<comment type="subcellular location">
    <subcellularLocation>
        <location evidence="1">Membrane</location>
    </subcellularLocation>
</comment>
<feature type="domain" description="Band 7" evidence="6">
    <location>
        <begin position="1"/>
        <end position="169"/>
    </location>
</feature>
<dbReference type="GO" id="GO:0045807">
    <property type="term" value="P:positive regulation of endocytosis"/>
    <property type="evidence" value="ECO:0000318"/>
    <property type="project" value="GO_Central"/>
</dbReference>
<dbReference type="GO" id="GO:0002090">
    <property type="term" value="P:regulation of receptor internalization"/>
    <property type="evidence" value="ECO:0000318"/>
    <property type="project" value="GO_Central"/>
</dbReference>
<evidence type="ECO:0000259" key="6">
    <source>
        <dbReference type="SMART" id="SM00244"/>
    </source>
</evidence>
<dbReference type="Gene3D" id="3.30.479.30">
    <property type="entry name" value="Band 7 domain"/>
    <property type="match status" value="1"/>
</dbReference>
<dbReference type="InterPro" id="IPR001107">
    <property type="entry name" value="Band_7"/>
</dbReference>
<keyword evidence="3" id="KW-0472">Membrane</keyword>
<dbReference type="PANTHER" id="PTHR13806">
    <property type="entry name" value="FLOTILLIN-RELATED"/>
    <property type="match status" value="1"/>
</dbReference>
<dbReference type="InterPro" id="IPR031905">
    <property type="entry name" value="Flotillin_C"/>
</dbReference>
<proteinExistence type="inferred from homology"/>
<evidence type="ECO:0000256" key="1">
    <source>
        <dbReference type="ARBA" id="ARBA00004370"/>
    </source>
</evidence>
<dbReference type="OMA" id="MWRVAEP"/>
<evidence type="ECO:0000256" key="2">
    <source>
        <dbReference type="ARBA" id="ARBA00007161"/>
    </source>
</evidence>
<dbReference type="Pfam" id="PF01145">
    <property type="entry name" value="Band_7"/>
    <property type="match status" value="1"/>
</dbReference>
<dbReference type="Proteomes" id="UP000001357">
    <property type="component" value="Unassembled WGS sequence"/>
</dbReference>
<comment type="similarity">
    <text evidence="2 4">Belongs to the band 7/mec-2 family. Flotillin subfamily.</text>
</comment>
<dbReference type="GO" id="GO:0002020">
    <property type="term" value="F:protease binding"/>
    <property type="evidence" value="ECO:0000318"/>
    <property type="project" value="GO_Central"/>
</dbReference>
<dbReference type="GO" id="GO:0016600">
    <property type="term" value="C:flotillin complex"/>
    <property type="evidence" value="ECO:0000318"/>
    <property type="project" value="GO_Central"/>
</dbReference>
<name>A9UQ42_MONBE</name>
<dbReference type="SUPFAM" id="SSF117892">
    <property type="entry name" value="Band 7/SPFH domain"/>
    <property type="match status" value="1"/>
</dbReference>
<evidence type="ECO:0000256" key="4">
    <source>
        <dbReference type="RuleBase" id="RU366054"/>
    </source>
</evidence>
<dbReference type="GO" id="GO:1901890">
    <property type="term" value="P:positive regulation of cell junction assembly"/>
    <property type="evidence" value="ECO:0000318"/>
    <property type="project" value="GO_Central"/>
</dbReference>
<evidence type="ECO:0000313" key="7">
    <source>
        <dbReference type="EMBL" id="EDQ92982.1"/>
    </source>
</evidence>
<dbReference type="KEGG" id="mbr:MONBRDRAFT_19216"/>
<dbReference type="InterPro" id="IPR027705">
    <property type="entry name" value="Flotillin_fam"/>
</dbReference>
<gene>
    <name evidence="7" type="ORF">MONBRDRAFT_19216</name>
</gene>
<dbReference type="GO" id="GO:2000049">
    <property type="term" value="P:positive regulation of cell-cell adhesion mediated by cadherin"/>
    <property type="evidence" value="ECO:0000318"/>
    <property type="project" value="GO_Central"/>
</dbReference>
<dbReference type="SMART" id="SM00244">
    <property type="entry name" value="PHB"/>
    <property type="match status" value="1"/>
</dbReference>
<reference evidence="7" key="1">
    <citation type="journal article" date="2008" name="Nature">
        <title>The genome of the choanoflagellate Monosiga brevicollis and the origin of metazoans.</title>
        <authorList>
            <consortium name="JGI Sequencing"/>
            <person name="King N."/>
            <person name="Westbrook M.J."/>
            <person name="Young S.L."/>
            <person name="Kuo A."/>
            <person name="Abedin M."/>
            <person name="Chapman J."/>
            <person name="Fairclough S."/>
            <person name="Hellsten U."/>
            <person name="Isogai Y."/>
            <person name="Letunic I."/>
            <person name="Marr M."/>
            <person name="Pincus D."/>
            <person name="Putnam N."/>
            <person name="Rokas A."/>
            <person name="Wright K.J."/>
            <person name="Zuzow R."/>
            <person name="Dirks W."/>
            <person name="Good M."/>
            <person name="Goodstein D."/>
            <person name="Lemons D."/>
            <person name="Li W."/>
            <person name="Lyons J.B."/>
            <person name="Morris A."/>
            <person name="Nichols S."/>
            <person name="Richter D.J."/>
            <person name="Salamov A."/>
            <person name="Bork P."/>
            <person name="Lim W.A."/>
            <person name="Manning G."/>
            <person name="Miller W.T."/>
            <person name="McGinnis W."/>
            <person name="Shapiro H."/>
            <person name="Tjian R."/>
            <person name="Grigoriev I.V."/>
            <person name="Rokhsar D."/>
        </authorList>
    </citation>
    <scope>NUCLEOTIDE SEQUENCE [LARGE SCALE GENOMIC DNA]</scope>
    <source>
        <strain evidence="7">MX1</strain>
    </source>
</reference>
<keyword evidence="8" id="KW-1185">Reference proteome</keyword>
<dbReference type="EMBL" id="CH991543">
    <property type="protein sequence ID" value="EDQ92982.1"/>
    <property type="molecule type" value="Genomic_DNA"/>
</dbReference>
<sequence>MSFYTCGPNEALVLSGCCLSKPRLVPGGRVFKLPWIQKLQRISLNIMTLSIESPRIYTKQGVPISVTGIAQVKIESQDSTALHRACQQFLGLSETEIKHVILETLEGHQRAIMGTMTVEEIYQDRQKFSEAVFEVSSRDLVNMGVTVVSFTLQSISDEVGYLKALGEKRTAEVQRDARIGEAEAARDSGIKAAMAQQAERAVHFQNQIEVAKSKRDFMLKKAEFDREVETQKAVAALATDLQTAKTQQKIRNEEVGVRLIERQKQIQVMEQEIVRRERELEAQVKQPAKAEKYRLETLAEAEKNRLILEAEADAEAVRARGEAEAFAINAKAQADAEAMQKKAQAWEQYKDAAIVDMVLSTLPRVAAEIAAPLNNVDKITLVAGPNGEIGASKLTGEVLNIMNTLPEMVKNLTGVDLAQVVRSTRV</sequence>
<evidence type="ECO:0000313" key="8">
    <source>
        <dbReference type="Proteomes" id="UP000001357"/>
    </source>
</evidence>
<dbReference type="InParanoid" id="A9UQ42"/>
<dbReference type="Pfam" id="PF15975">
    <property type="entry name" value="Flot"/>
    <property type="match status" value="1"/>
</dbReference>
<dbReference type="GO" id="GO:0072659">
    <property type="term" value="P:protein localization to plasma membrane"/>
    <property type="evidence" value="ECO:0000318"/>
    <property type="project" value="GO_Central"/>
</dbReference>
<dbReference type="GO" id="GO:0031410">
    <property type="term" value="C:cytoplasmic vesicle"/>
    <property type="evidence" value="ECO:0000318"/>
    <property type="project" value="GO_Central"/>
</dbReference>
<accession>A9UQ42</accession>
<dbReference type="eggNOG" id="KOG2668">
    <property type="taxonomic scope" value="Eukaryota"/>
</dbReference>
<keyword evidence="5" id="KW-0175">Coiled coil</keyword>
<evidence type="ECO:0000256" key="3">
    <source>
        <dbReference type="ARBA" id="ARBA00023136"/>
    </source>
</evidence>
<feature type="coiled-coil region" evidence="5">
    <location>
        <begin position="259"/>
        <end position="349"/>
    </location>
</feature>
<dbReference type="GO" id="GO:0005886">
    <property type="term" value="C:plasma membrane"/>
    <property type="evidence" value="ECO:0000318"/>
    <property type="project" value="GO_Central"/>
</dbReference>
<dbReference type="PANTHER" id="PTHR13806:SF46">
    <property type="entry name" value="FLOTILLIN-1-RELATED"/>
    <property type="match status" value="1"/>
</dbReference>
<evidence type="ECO:0000256" key="5">
    <source>
        <dbReference type="SAM" id="Coils"/>
    </source>
</evidence>